<dbReference type="InterPro" id="IPR011006">
    <property type="entry name" value="CheY-like_superfamily"/>
</dbReference>
<dbReference type="Pfam" id="PF00072">
    <property type="entry name" value="Response_reg"/>
    <property type="match status" value="1"/>
</dbReference>
<feature type="domain" description="OmpR/PhoB-type" evidence="9">
    <location>
        <begin position="125"/>
        <end position="225"/>
    </location>
</feature>
<dbReference type="Gene3D" id="1.10.10.10">
    <property type="entry name" value="Winged helix-like DNA-binding domain superfamily/Winged helix DNA-binding domain"/>
    <property type="match status" value="1"/>
</dbReference>
<evidence type="ECO:0000256" key="4">
    <source>
        <dbReference type="ARBA" id="ARBA00023125"/>
    </source>
</evidence>
<dbReference type="PROSITE" id="PS50110">
    <property type="entry name" value="RESPONSE_REGULATORY"/>
    <property type="match status" value="1"/>
</dbReference>
<dbReference type="InterPro" id="IPR001789">
    <property type="entry name" value="Sig_transdc_resp-reg_receiver"/>
</dbReference>
<dbReference type="RefSeq" id="WP_144987847.1">
    <property type="nucleotide sequence ID" value="NZ_VNJK01000001.1"/>
</dbReference>
<dbReference type="GO" id="GO:0032993">
    <property type="term" value="C:protein-DNA complex"/>
    <property type="evidence" value="ECO:0007669"/>
    <property type="project" value="TreeGrafter"/>
</dbReference>
<dbReference type="PANTHER" id="PTHR48111:SF73">
    <property type="entry name" value="ALKALINE PHOSPHATASE SYNTHESIS TRANSCRIPTIONAL REGULATORY PROTEIN PHOP"/>
    <property type="match status" value="1"/>
</dbReference>
<evidence type="ECO:0000256" key="6">
    <source>
        <dbReference type="PROSITE-ProRule" id="PRU00169"/>
    </source>
</evidence>
<dbReference type="SMART" id="SM00448">
    <property type="entry name" value="REC"/>
    <property type="match status" value="1"/>
</dbReference>
<protein>
    <submittedName>
        <fullName evidence="10">Response regulator transcription factor</fullName>
    </submittedName>
</protein>
<comment type="caution">
    <text evidence="10">The sequence shown here is derived from an EMBL/GenBank/DDBJ whole genome shotgun (WGS) entry which is preliminary data.</text>
</comment>
<gene>
    <name evidence="10" type="ORF">FPZ44_04635</name>
</gene>
<evidence type="ECO:0000256" key="7">
    <source>
        <dbReference type="PROSITE-ProRule" id="PRU01091"/>
    </source>
</evidence>
<dbReference type="GO" id="GO:0006355">
    <property type="term" value="P:regulation of DNA-templated transcription"/>
    <property type="evidence" value="ECO:0007669"/>
    <property type="project" value="InterPro"/>
</dbReference>
<dbReference type="SMART" id="SM00862">
    <property type="entry name" value="Trans_reg_C"/>
    <property type="match status" value="1"/>
</dbReference>
<dbReference type="EMBL" id="VNJK01000001">
    <property type="protein sequence ID" value="TVX92408.1"/>
    <property type="molecule type" value="Genomic_DNA"/>
</dbReference>
<dbReference type="Gene3D" id="3.40.50.2300">
    <property type="match status" value="1"/>
</dbReference>
<evidence type="ECO:0000259" key="9">
    <source>
        <dbReference type="PROSITE" id="PS51755"/>
    </source>
</evidence>
<evidence type="ECO:0000313" key="11">
    <source>
        <dbReference type="Proteomes" id="UP000318102"/>
    </source>
</evidence>
<keyword evidence="5" id="KW-0804">Transcription</keyword>
<evidence type="ECO:0000313" key="10">
    <source>
        <dbReference type="EMBL" id="TVX92408.1"/>
    </source>
</evidence>
<dbReference type="Proteomes" id="UP000318102">
    <property type="component" value="Unassembled WGS sequence"/>
</dbReference>
<keyword evidence="11" id="KW-1185">Reference proteome</keyword>
<keyword evidence="1 6" id="KW-0597">Phosphoprotein</keyword>
<evidence type="ECO:0000256" key="1">
    <source>
        <dbReference type="ARBA" id="ARBA00022553"/>
    </source>
</evidence>
<dbReference type="InterPro" id="IPR036388">
    <property type="entry name" value="WH-like_DNA-bd_sf"/>
</dbReference>
<accession>A0A559IXQ0</accession>
<feature type="modified residue" description="4-aspartylphosphate" evidence="6">
    <location>
        <position position="51"/>
    </location>
</feature>
<dbReference type="CDD" id="cd17574">
    <property type="entry name" value="REC_OmpR"/>
    <property type="match status" value="1"/>
</dbReference>
<proteinExistence type="predicted"/>
<dbReference type="SUPFAM" id="SSF52172">
    <property type="entry name" value="CheY-like"/>
    <property type="match status" value="1"/>
</dbReference>
<dbReference type="GO" id="GO:0005829">
    <property type="term" value="C:cytosol"/>
    <property type="evidence" value="ECO:0007669"/>
    <property type="project" value="TreeGrafter"/>
</dbReference>
<dbReference type="AlphaFoldDB" id="A0A559IXQ0"/>
<keyword evidence="2" id="KW-0902">Two-component regulatory system</keyword>
<dbReference type="Pfam" id="PF00486">
    <property type="entry name" value="Trans_reg_C"/>
    <property type="match status" value="1"/>
</dbReference>
<dbReference type="InterPro" id="IPR039420">
    <property type="entry name" value="WalR-like"/>
</dbReference>
<evidence type="ECO:0000256" key="5">
    <source>
        <dbReference type="ARBA" id="ARBA00023163"/>
    </source>
</evidence>
<dbReference type="Gene3D" id="6.10.250.690">
    <property type="match status" value="1"/>
</dbReference>
<dbReference type="GO" id="GO:0000976">
    <property type="term" value="F:transcription cis-regulatory region binding"/>
    <property type="evidence" value="ECO:0007669"/>
    <property type="project" value="TreeGrafter"/>
</dbReference>
<keyword evidence="3" id="KW-0805">Transcription regulation</keyword>
<evidence type="ECO:0000259" key="8">
    <source>
        <dbReference type="PROSITE" id="PS50110"/>
    </source>
</evidence>
<dbReference type="GO" id="GO:0000156">
    <property type="term" value="F:phosphorelay response regulator activity"/>
    <property type="evidence" value="ECO:0007669"/>
    <property type="project" value="TreeGrafter"/>
</dbReference>
<evidence type="ECO:0000256" key="2">
    <source>
        <dbReference type="ARBA" id="ARBA00023012"/>
    </source>
</evidence>
<dbReference type="PROSITE" id="PS51755">
    <property type="entry name" value="OMPR_PHOB"/>
    <property type="match status" value="1"/>
</dbReference>
<name>A0A559IXQ0_9BACL</name>
<sequence>MKVLVVEDDKTIADGLHYSLTSEGYEVFICENKQMALETIRQQRFDIYLLDLTLPDGSGYEVCGYIKDNQEAPVIFLTACDDEINVVRGLDMGADDYITKPFRIRELISRMKSALKHYTKAYASNDVVKVGNIVVNTKQAKVYKGTEEVVLTALEYRLLLTFMNNKGQVLTRNQLLEGIWDLDGSFINDNTLSVYIKRLRDKLEDSNQNSKVIETVRGLGYRMGGNHD</sequence>
<dbReference type="InterPro" id="IPR001867">
    <property type="entry name" value="OmpR/PhoB-type_DNA-bd"/>
</dbReference>
<dbReference type="CDD" id="cd00383">
    <property type="entry name" value="trans_reg_C"/>
    <property type="match status" value="1"/>
</dbReference>
<feature type="DNA-binding region" description="OmpR/PhoB-type" evidence="7">
    <location>
        <begin position="125"/>
        <end position="225"/>
    </location>
</feature>
<reference evidence="10 11" key="1">
    <citation type="submission" date="2019-07" db="EMBL/GenBank/DDBJ databases">
        <authorList>
            <person name="Kim J."/>
        </authorList>
    </citation>
    <scope>NUCLEOTIDE SEQUENCE [LARGE SCALE GENOMIC DNA]</scope>
    <source>
        <strain evidence="10 11">N4</strain>
    </source>
</reference>
<dbReference type="PANTHER" id="PTHR48111">
    <property type="entry name" value="REGULATOR OF RPOS"/>
    <property type="match status" value="1"/>
</dbReference>
<keyword evidence="4 7" id="KW-0238">DNA-binding</keyword>
<organism evidence="10 11">
    <name type="scientific">Paenibacillus agilis</name>
    <dbReference type="NCBI Taxonomy" id="3020863"/>
    <lineage>
        <taxon>Bacteria</taxon>
        <taxon>Bacillati</taxon>
        <taxon>Bacillota</taxon>
        <taxon>Bacilli</taxon>
        <taxon>Bacillales</taxon>
        <taxon>Paenibacillaceae</taxon>
        <taxon>Paenibacillus</taxon>
    </lineage>
</organism>
<evidence type="ECO:0000256" key="3">
    <source>
        <dbReference type="ARBA" id="ARBA00023015"/>
    </source>
</evidence>
<dbReference type="OrthoDB" id="9790442at2"/>
<feature type="domain" description="Response regulatory" evidence="8">
    <location>
        <begin position="2"/>
        <end position="115"/>
    </location>
</feature>